<keyword evidence="3" id="KW-1185">Reference proteome</keyword>
<dbReference type="OrthoDB" id="2679801at2"/>
<dbReference type="PATRIC" id="fig|47500.8.peg.4927"/>
<dbReference type="GeneID" id="42307412"/>
<protein>
    <submittedName>
        <fullName evidence="1">Uncharacterized protein</fullName>
    </submittedName>
</protein>
<reference evidence="2 4" key="2">
    <citation type="submission" date="2016-10" db="EMBL/GenBank/DDBJ databases">
        <authorList>
            <person name="de Groot N.N."/>
        </authorList>
    </citation>
    <scope>NUCLEOTIDE SEQUENCE [LARGE SCALE GENOMIC DNA]</scope>
    <source>
        <strain evidence="2 4">DSM 2895</strain>
    </source>
</reference>
<evidence type="ECO:0000313" key="1">
    <source>
        <dbReference type="EMBL" id="KON97391.1"/>
    </source>
</evidence>
<dbReference type="RefSeq" id="WP_043064727.1">
    <property type="nucleotide sequence ID" value="NZ_BJOA01000049.1"/>
</dbReference>
<sequence>MRTECLICYTQQRTAESEAPENICETCGDIIEFGYPSFPAYKLEEELHTEAYGKNIRMAVG</sequence>
<evidence type="ECO:0000313" key="3">
    <source>
        <dbReference type="Proteomes" id="UP000037269"/>
    </source>
</evidence>
<dbReference type="EMBL" id="FNED01000010">
    <property type="protein sequence ID" value="SDI99401.1"/>
    <property type="molecule type" value="Genomic_DNA"/>
</dbReference>
<dbReference type="Proteomes" id="UP000182836">
    <property type="component" value="Unassembled WGS sequence"/>
</dbReference>
<dbReference type="AlphaFoldDB" id="A0A0D1YG11"/>
<evidence type="ECO:0000313" key="2">
    <source>
        <dbReference type="EMBL" id="SDI99401.1"/>
    </source>
</evidence>
<dbReference type="EMBL" id="LGUG01000004">
    <property type="protein sequence ID" value="KON97391.1"/>
    <property type="molecule type" value="Genomic_DNA"/>
</dbReference>
<organism evidence="1 3">
    <name type="scientific">Aneurinibacillus migulanus</name>
    <name type="common">Bacillus migulanus</name>
    <dbReference type="NCBI Taxonomy" id="47500"/>
    <lineage>
        <taxon>Bacteria</taxon>
        <taxon>Bacillati</taxon>
        <taxon>Bacillota</taxon>
        <taxon>Bacilli</taxon>
        <taxon>Bacillales</taxon>
        <taxon>Paenibacillaceae</taxon>
        <taxon>Aneurinibacillus group</taxon>
        <taxon>Aneurinibacillus</taxon>
    </lineage>
</organism>
<evidence type="ECO:0000313" key="4">
    <source>
        <dbReference type="Proteomes" id="UP000182836"/>
    </source>
</evidence>
<proteinExistence type="predicted"/>
<name>A0A0D1YG11_ANEMI</name>
<reference evidence="1 3" key="1">
    <citation type="submission" date="2015-07" db="EMBL/GenBank/DDBJ databases">
        <title>Fjat-14205 dsm 2895.</title>
        <authorList>
            <person name="Liu B."/>
            <person name="Wang J."/>
            <person name="Zhu Y."/>
            <person name="Liu G."/>
            <person name="Chen Q."/>
            <person name="Chen Z."/>
            <person name="Lan J."/>
            <person name="Che J."/>
            <person name="Ge C."/>
            <person name="Shi H."/>
            <person name="Pan Z."/>
            <person name="Liu X."/>
        </authorList>
    </citation>
    <scope>NUCLEOTIDE SEQUENCE [LARGE SCALE GENOMIC DNA]</scope>
    <source>
        <strain evidence="1 3">DSM 2895</strain>
    </source>
</reference>
<dbReference type="Proteomes" id="UP000037269">
    <property type="component" value="Unassembled WGS sequence"/>
</dbReference>
<gene>
    <name evidence="1" type="ORF">AF333_19860</name>
    <name evidence="2" type="ORF">SAMN04487909_11056</name>
</gene>
<accession>A0A0D1YG11</accession>